<dbReference type="InterPro" id="IPR001650">
    <property type="entry name" value="Helicase_C-like"/>
</dbReference>
<dbReference type="GO" id="GO:0005524">
    <property type="term" value="F:ATP binding"/>
    <property type="evidence" value="ECO:0007669"/>
    <property type="project" value="UniProtKB-KW"/>
</dbReference>
<dbReference type="Pfam" id="PF00270">
    <property type="entry name" value="DEAD"/>
    <property type="match status" value="1"/>
</dbReference>
<evidence type="ECO:0000313" key="9">
    <source>
        <dbReference type="EMBL" id="KAF2969220.1"/>
    </source>
</evidence>
<protein>
    <recommendedName>
        <fullName evidence="5">DNA 3'-5' helicase</fullName>
        <ecNumber evidence="5">5.6.2.4</ecNumber>
    </recommendedName>
</protein>
<dbReference type="InterPro" id="IPR014001">
    <property type="entry name" value="Helicase_ATP-bd"/>
</dbReference>
<evidence type="ECO:0000259" key="7">
    <source>
        <dbReference type="PROSITE" id="PS51192"/>
    </source>
</evidence>
<evidence type="ECO:0000256" key="3">
    <source>
        <dbReference type="ARBA" id="ARBA00022840"/>
    </source>
</evidence>
<dbReference type="GO" id="GO:0003676">
    <property type="term" value="F:nucleic acid binding"/>
    <property type="evidence" value="ECO:0007669"/>
    <property type="project" value="InterPro"/>
</dbReference>
<dbReference type="InterPro" id="IPR027417">
    <property type="entry name" value="P-loop_NTPase"/>
</dbReference>
<dbReference type="PROSITE" id="PS51194">
    <property type="entry name" value="HELICASE_CTER"/>
    <property type="match status" value="1"/>
</dbReference>
<organism evidence="9 10">
    <name type="scientific">Xylaria multiplex</name>
    <dbReference type="NCBI Taxonomy" id="323545"/>
    <lineage>
        <taxon>Eukaryota</taxon>
        <taxon>Fungi</taxon>
        <taxon>Dikarya</taxon>
        <taxon>Ascomycota</taxon>
        <taxon>Pezizomycotina</taxon>
        <taxon>Sordariomycetes</taxon>
        <taxon>Xylariomycetidae</taxon>
        <taxon>Xylariales</taxon>
        <taxon>Xylariaceae</taxon>
        <taxon>Xylaria</taxon>
    </lineage>
</organism>
<dbReference type="SMART" id="SM00487">
    <property type="entry name" value="DEXDc"/>
    <property type="match status" value="1"/>
</dbReference>
<evidence type="ECO:0000259" key="8">
    <source>
        <dbReference type="PROSITE" id="PS51194"/>
    </source>
</evidence>
<dbReference type="GO" id="GO:0043138">
    <property type="term" value="F:3'-5' DNA helicase activity"/>
    <property type="evidence" value="ECO:0007669"/>
    <property type="project" value="UniProtKB-EC"/>
</dbReference>
<dbReference type="SUPFAM" id="SSF52540">
    <property type="entry name" value="P-loop containing nucleoside triphosphate hydrolases"/>
    <property type="match status" value="1"/>
</dbReference>
<keyword evidence="3" id="KW-0067">ATP-binding</keyword>
<feature type="region of interest" description="Disordered" evidence="6">
    <location>
        <begin position="577"/>
        <end position="615"/>
    </location>
</feature>
<dbReference type="EMBL" id="WUBL01000039">
    <property type="protein sequence ID" value="KAF2969220.1"/>
    <property type="molecule type" value="Genomic_DNA"/>
</dbReference>
<dbReference type="PANTHER" id="PTHR13710">
    <property type="entry name" value="DNA HELICASE RECQ FAMILY MEMBER"/>
    <property type="match status" value="1"/>
</dbReference>
<dbReference type="Gene3D" id="3.40.50.300">
    <property type="entry name" value="P-loop containing nucleotide triphosphate hydrolases"/>
    <property type="match status" value="2"/>
</dbReference>
<comment type="caution">
    <text evidence="9">The sequence shown here is derived from an EMBL/GenBank/DDBJ whole genome shotgun (WGS) entry which is preliminary data.</text>
</comment>
<evidence type="ECO:0000256" key="2">
    <source>
        <dbReference type="ARBA" id="ARBA00022741"/>
    </source>
</evidence>
<accession>A0A7C8IR96</accession>
<feature type="compositionally biased region" description="Low complexity" evidence="6">
    <location>
        <begin position="605"/>
        <end position="615"/>
    </location>
</feature>
<name>A0A7C8IR96_9PEZI</name>
<dbReference type="InterPro" id="IPR011545">
    <property type="entry name" value="DEAD/DEAH_box_helicase_dom"/>
</dbReference>
<dbReference type="GO" id="GO:0009378">
    <property type="term" value="F:four-way junction helicase activity"/>
    <property type="evidence" value="ECO:0007669"/>
    <property type="project" value="TreeGrafter"/>
</dbReference>
<dbReference type="SMART" id="SM00490">
    <property type="entry name" value="HELICc"/>
    <property type="match status" value="1"/>
</dbReference>
<feature type="compositionally biased region" description="Polar residues" evidence="6">
    <location>
        <begin position="577"/>
        <end position="595"/>
    </location>
</feature>
<dbReference type="PROSITE" id="PS51192">
    <property type="entry name" value="HELICASE_ATP_BIND_1"/>
    <property type="match status" value="1"/>
</dbReference>
<evidence type="ECO:0000256" key="4">
    <source>
        <dbReference type="ARBA" id="ARBA00034617"/>
    </source>
</evidence>
<evidence type="ECO:0000256" key="1">
    <source>
        <dbReference type="ARBA" id="ARBA00005446"/>
    </source>
</evidence>
<comment type="catalytic activity">
    <reaction evidence="4">
        <text>Couples ATP hydrolysis with the unwinding of duplex DNA by translocating in the 3'-5' direction.</text>
        <dbReference type="EC" id="5.6.2.4"/>
    </reaction>
</comment>
<dbReference type="GO" id="GO:0005737">
    <property type="term" value="C:cytoplasm"/>
    <property type="evidence" value="ECO:0007669"/>
    <property type="project" value="TreeGrafter"/>
</dbReference>
<evidence type="ECO:0000256" key="5">
    <source>
        <dbReference type="ARBA" id="ARBA00034808"/>
    </source>
</evidence>
<feature type="domain" description="Helicase ATP-binding" evidence="7">
    <location>
        <begin position="207"/>
        <end position="367"/>
    </location>
</feature>
<dbReference type="GO" id="GO:0000724">
    <property type="term" value="P:double-strand break repair via homologous recombination"/>
    <property type="evidence" value="ECO:0007669"/>
    <property type="project" value="TreeGrafter"/>
</dbReference>
<sequence length="615" mass="68367">MQHAVGEKGNLSYYLYSLNVLSTTPKDVSLIASNVLLSKPIIDLSSRILAQQITIASYRHIAIAYCRKYMQGKSIKSILGIEPDEDEDNVESSGDSKTILEITNAQAAHSTTISRMIYAVEYDTGERFNKFFQASLQWHMLFRVDGSMRGTKRARDADDDAAALEDPALDQQSQRLDNLLQLATNDTMRSMYHRSDIEMHAHQRELFEAMDKADKVIYITGTGGGKSIAFALPAYVQPEGCNVVIQPTRALQRDTFARLAAMKINVSIWEPHSTNPASSVILVTPEAIAWREWKGFVQRQRVHSRIDRVILDEAHQVLLSSQKWRPRLLQIRDDMDMVSRRQIFLTGTMPPSRLTEFKTKVGLSSRDSTIIRNKCTRDNLKYDYINLDPDLQCPQLVTDMAEQARDQGRRAIIFVMSRVECEDIARRLSAPQVYSGLSGDELTAAIKTWDKNKGPIVATTAMSEGVDHDASLVVCLGAYDMMTLCQQFGRAGRDGSPALVILVAPLASLKDNVKDFATSRCKRSAISKYLDGIPKPCRFHHNSCNGYLGLEIKADRAGNVITIARSQKAPTIRFSTSLYTPKNKTDSATPHTDITSPPAPGPNTSLSLSSSAGSK</sequence>
<dbReference type="Pfam" id="PF00271">
    <property type="entry name" value="Helicase_C"/>
    <property type="match status" value="1"/>
</dbReference>
<dbReference type="GO" id="GO:0005694">
    <property type="term" value="C:chromosome"/>
    <property type="evidence" value="ECO:0007669"/>
    <property type="project" value="TreeGrafter"/>
</dbReference>
<evidence type="ECO:0000313" key="10">
    <source>
        <dbReference type="Proteomes" id="UP000481858"/>
    </source>
</evidence>
<dbReference type="OrthoDB" id="4753442at2759"/>
<feature type="domain" description="Helicase C-terminal" evidence="8">
    <location>
        <begin position="392"/>
        <end position="541"/>
    </location>
</feature>
<keyword evidence="2" id="KW-0547">Nucleotide-binding</keyword>
<dbReference type="EC" id="5.6.2.4" evidence="5"/>
<dbReference type="Proteomes" id="UP000481858">
    <property type="component" value="Unassembled WGS sequence"/>
</dbReference>
<evidence type="ECO:0000256" key="6">
    <source>
        <dbReference type="SAM" id="MobiDB-lite"/>
    </source>
</evidence>
<reference evidence="9 10" key="1">
    <citation type="submission" date="2019-12" db="EMBL/GenBank/DDBJ databases">
        <title>Draft genome sequence of the ascomycete Xylaria multiplex DSM 110363.</title>
        <authorList>
            <person name="Buettner E."/>
            <person name="Kellner H."/>
        </authorList>
    </citation>
    <scope>NUCLEOTIDE SEQUENCE [LARGE SCALE GENOMIC DNA]</scope>
    <source>
        <strain evidence="9 10">DSM 110363</strain>
    </source>
</reference>
<comment type="similarity">
    <text evidence="1">Belongs to the helicase family. RecQ subfamily.</text>
</comment>
<dbReference type="PANTHER" id="PTHR13710:SF154">
    <property type="entry name" value="RECQ HELICASE, PUTATIVE (AFU_ORTHOLOGUE AFUA_6G14720)-RELATED"/>
    <property type="match status" value="1"/>
</dbReference>
<dbReference type="AlphaFoldDB" id="A0A7C8IR96"/>
<dbReference type="InParanoid" id="A0A7C8IR96"/>
<proteinExistence type="inferred from homology"/>
<gene>
    <name evidence="9" type="ORF">GQX73_g4329</name>
</gene>
<keyword evidence="10" id="KW-1185">Reference proteome</keyword>